<evidence type="ECO:0000256" key="1">
    <source>
        <dbReference type="SAM" id="MobiDB-lite"/>
    </source>
</evidence>
<evidence type="ECO:0000313" key="4">
    <source>
        <dbReference type="Proteomes" id="UP000828390"/>
    </source>
</evidence>
<feature type="region of interest" description="Disordered" evidence="1">
    <location>
        <begin position="97"/>
        <end position="171"/>
    </location>
</feature>
<keyword evidence="2" id="KW-0472">Membrane</keyword>
<organism evidence="3 4">
    <name type="scientific">Dreissena polymorpha</name>
    <name type="common">Zebra mussel</name>
    <name type="synonym">Mytilus polymorpha</name>
    <dbReference type="NCBI Taxonomy" id="45954"/>
    <lineage>
        <taxon>Eukaryota</taxon>
        <taxon>Metazoa</taxon>
        <taxon>Spiralia</taxon>
        <taxon>Lophotrochozoa</taxon>
        <taxon>Mollusca</taxon>
        <taxon>Bivalvia</taxon>
        <taxon>Autobranchia</taxon>
        <taxon>Heteroconchia</taxon>
        <taxon>Euheterodonta</taxon>
        <taxon>Imparidentia</taxon>
        <taxon>Neoheterodontei</taxon>
        <taxon>Myida</taxon>
        <taxon>Dreissenoidea</taxon>
        <taxon>Dreissenidae</taxon>
        <taxon>Dreissena</taxon>
    </lineage>
</organism>
<keyword evidence="2" id="KW-0812">Transmembrane</keyword>
<keyword evidence="4" id="KW-1185">Reference proteome</keyword>
<dbReference type="Proteomes" id="UP000828390">
    <property type="component" value="Unassembled WGS sequence"/>
</dbReference>
<evidence type="ECO:0000256" key="2">
    <source>
        <dbReference type="SAM" id="Phobius"/>
    </source>
</evidence>
<dbReference type="AlphaFoldDB" id="A0A9D4IW57"/>
<dbReference type="EMBL" id="JAIWYP010000008">
    <property type="protein sequence ID" value="KAH3790491.1"/>
    <property type="molecule type" value="Genomic_DNA"/>
</dbReference>
<reference evidence="3" key="1">
    <citation type="journal article" date="2019" name="bioRxiv">
        <title>The Genome of the Zebra Mussel, Dreissena polymorpha: A Resource for Invasive Species Research.</title>
        <authorList>
            <person name="McCartney M.A."/>
            <person name="Auch B."/>
            <person name="Kono T."/>
            <person name="Mallez S."/>
            <person name="Zhang Y."/>
            <person name="Obille A."/>
            <person name="Becker A."/>
            <person name="Abrahante J.E."/>
            <person name="Garbe J."/>
            <person name="Badalamenti J.P."/>
            <person name="Herman A."/>
            <person name="Mangelson H."/>
            <person name="Liachko I."/>
            <person name="Sullivan S."/>
            <person name="Sone E.D."/>
            <person name="Koren S."/>
            <person name="Silverstein K.A.T."/>
            <person name="Beckman K.B."/>
            <person name="Gohl D.M."/>
        </authorList>
    </citation>
    <scope>NUCLEOTIDE SEQUENCE</scope>
    <source>
        <strain evidence="3">Duluth1</strain>
        <tissue evidence="3">Whole animal</tissue>
    </source>
</reference>
<feature type="compositionally biased region" description="Polar residues" evidence="1">
    <location>
        <begin position="97"/>
        <end position="109"/>
    </location>
</feature>
<evidence type="ECO:0000313" key="3">
    <source>
        <dbReference type="EMBL" id="KAH3790491.1"/>
    </source>
</evidence>
<accession>A0A9D4IW57</accession>
<proteinExistence type="predicted"/>
<protein>
    <submittedName>
        <fullName evidence="3">Uncharacterized protein</fullName>
    </submittedName>
</protein>
<gene>
    <name evidence="3" type="ORF">DPMN_168693</name>
</gene>
<keyword evidence="2" id="KW-1133">Transmembrane helix</keyword>
<feature type="transmembrane region" description="Helical" evidence="2">
    <location>
        <begin position="18"/>
        <end position="39"/>
    </location>
</feature>
<feature type="compositionally biased region" description="Basic and acidic residues" evidence="1">
    <location>
        <begin position="112"/>
        <end position="171"/>
    </location>
</feature>
<comment type="caution">
    <text evidence="3">The sequence shown here is derived from an EMBL/GenBank/DDBJ whole genome shotgun (WGS) entry which is preliminary data.</text>
</comment>
<reference evidence="3" key="2">
    <citation type="submission" date="2020-11" db="EMBL/GenBank/DDBJ databases">
        <authorList>
            <person name="McCartney M.A."/>
            <person name="Auch B."/>
            <person name="Kono T."/>
            <person name="Mallez S."/>
            <person name="Becker A."/>
            <person name="Gohl D.M."/>
            <person name="Silverstein K.A.T."/>
            <person name="Koren S."/>
            <person name="Bechman K.B."/>
            <person name="Herman A."/>
            <person name="Abrahante J.E."/>
            <person name="Garbe J."/>
        </authorList>
    </citation>
    <scope>NUCLEOTIDE SEQUENCE</scope>
    <source>
        <strain evidence="3">Duluth1</strain>
        <tissue evidence="3">Whole animal</tissue>
    </source>
</reference>
<sequence>MPSCPDSSLGSCLAKAEGIGAIVGAFISGGLIALIIVYVGKRNGLCCFNIASPTKISDGLINPGNEPNFANGAERATRTNFPPVSEDMYFDIQQISRGSSNDNHSQSPTHYDCLDFDQRNEHDNRDIGQHDQTRIKTIEDDNDERDEHDNRHLRQQDQTRSKTIDDDNGGR</sequence>
<name>A0A9D4IW57_DREPO</name>